<gene>
    <name evidence="2" type="ORF">AXG93_1062s1090</name>
</gene>
<keyword evidence="3" id="KW-1185">Reference proteome</keyword>
<protein>
    <submittedName>
        <fullName evidence="2">Uncharacterized protein</fullName>
    </submittedName>
</protein>
<reference evidence="2" key="1">
    <citation type="submission" date="2016-03" db="EMBL/GenBank/DDBJ databases">
        <title>Mechanisms controlling the formation of the plant cell surface in tip-growing cells are functionally conserved among land plants.</title>
        <authorList>
            <person name="Honkanen S."/>
            <person name="Jones V.A."/>
            <person name="Morieri G."/>
            <person name="Champion C."/>
            <person name="Hetherington A.J."/>
            <person name="Kelly S."/>
            <person name="Saint-Marcoux D."/>
            <person name="Proust H."/>
            <person name="Prescott H."/>
            <person name="Dolan L."/>
        </authorList>
    </citation>
    <scope>NUCLEOTIDE SEQUENCE [LARGE SCALE GENOMIC DNA]</scope>
    <source>
        <tissue evidence="2">Whole gametophyte</tissue>
    </source>
</reference>
<feature type="compositionally biased region" description="Basic and acidic residues" evidence="1">
    <location>
        <begin position="1"/>
        <end position="15"/>
    </location>
</feature>
<evidence type="ECO:0000313" key="3">
    <source>
        <dbReference type="Proteomes" id="UP000077202"/>
    </source>
</evidence>
<organism evidence="2 3">
    <name type="scientific">Marchantia polymorpha subsp. ruderalis</name>
    <dbReference type="NCBI Taxonomy" id="1480154"/>
    <lineage>
        <taxon>Eukaryota</taxon>
        <taxon>Viridiplantae</taxon>
        <taxon>Streptophyta</taxon>
        <taxon>Embryophyta</taxon>
        <taxon>Marchantiophyta</taxon>
        <taxon>Marchantiopsida</taxon>
        <taxon>Marchantiidae</taxon>
        <taxon>Marchantiales</taxon>
        <taxon>Marchantiaceae</taxon>
        <taxon>Marchantia</taxon>
    </lineage>
</organism>
<dbReference type="AlphaFoldDB" id="A0A176W4M2"/>
<accession>A0A176W4M2</accession>
<feature type="region of interest" description="Disordered" evidence="1">
    <location>
        <begin position="1"/>
        <end position="72"/>
    </location>
</feature>
<dbReference type="InterPro" id="IPR031421">
    <property type="entry name" value="DUF4666"/>
</dbReference>
<feature type="compositionally biased region" description="Polar residues" evidence="1">
    <location>
        <begin position="31"/>
        <end position="42"/>
    </location>
</feature>
<comment type="caution">
    <text evidence="2">The sequence shown here is derived from an EMBL/GenBank/DDBJ whole genome shotgun (WGS) entry which is preliminary data.</text>
</comment>
<dbReference type="Pfam" id="PF15697">
    <property type="entry name" value="DUF4666"/>
    <property type="match status" value="1"/>
</dbReference>
<name>A0A176W4M2_MARPO</name>
<dbReference type="Proteomes" id="UP000077202">
    <property type="component" value="Unassembled WGS sequence"/>
</dbReference>
<sequence length="251" mass="28112">MQAAAKLRDPLRDSQHSGPQRFHSGNLALLSRSNTHQASSSKLAFPADKGGDSKGTKMAALTRGASFRRQGSSGMTWTENWTFTDDGMFSRNTKVSDEKSAMASSSRPGQDPKSAGPEITSGFPAELQRSLSVGTGTRTKRVGLHHKWGIKWIKKSFRKAFNEYRVYYDDFGHGDVNWWDLLLQWQQHQQQQQDRCLRFSISFAECRISWQQAIGLPSSFVAGCAIGKTKRPACAKVVRSHGRLPRYIVEM</sequence>
<evidence type="ECO:0000256" key="1">
    <source>
        <dbReference type="SAM" id="MobiDB-lite"/>
    </source>
</evidence>
<evidence type="ECO:0000313" key="2">
    <source>
        <dbReference type="EMBL" id="OAE27977.1"/>
    </source>
</evidence>
<feature type="region of interest" description="Disordered" evidence="1">
    <location>
        <begin position="95"/>
        <end position="121"/>
    </location>
</feature>
<dbReference type="EMBL" id="LVLJ01001793">
    <property type="protein sequence ID" value="OAE27977.1"/>
    <property type="molecule type" value="Genomic_DNA"/>
</dbReference>
<proteinExistence type="predicted"/>